<sequence>MNYQYRILVLYFFLLSTSAFSQIDNKRCKWVKFTSDPFVLDSAAIFPGSLRVVYPATGTVISLEGETVKLKSDNAPDSVFVCYQIFPFNITKPAFKRDRKTYDSGSYYREDFTYRYGAPQTKEELFSSPGLNKSGNISRGISFGNNQSVFVNSVLNLQLEGKLSEDVSITAVISDQNIPFQPEGNTQQIQEFDKVYVQLQSKNASLIAGDVVMKNKNSNFLRYYRNVQGVQGDYFFKKDSTISSVTSVGAALSKGKFSSMQFGYGMPNELLEGVQGPYRLRGPNGERFIIIMANSERIYLDGRLLTRGFDFDYIIDYNQAEITFTNNILITKFSRIRVDFEYSDRNYSRSIINASHHQTYKKADVYFNFYQEKDNPQKPINYELSNQDKYFLSLIGDSINKSFIPGVDTVSEFSTTKVLYKNIGTQTNPVYAYSTNPDSALYQLSFTQVAIGTGSYVQDINTVNGRVYKYVGPGNGSYLPVLLVVTPKMKNMATIGGGYALTKTDYVFGEIGFSKSDLNLYSSLDSEDDKGKAYKIGYINKGRTFTGIPSYKLSGTIDYEYDEQDFAFIDRIRSTDFDRDWNANTDLKSSDHIFNTFWSFAKDPANAFTYKFSRRDRGNDVKGSQHAASANKSFGNLHLMSNIFYMNNNTASKEANWKRFNLNTFYTTKYLVPGISYTEDKNIIKDSSGKIIASNMYYDELKMYVKSSDTTQITYFVDYSLRNNERNSDGGLYKDSKSQTTNAGLSARINDNNQVNLISTYRYLNNYMIGGIRLPNEETVMGRLDWNSDILQRHIRSELTITTGTGRELKREIAFIPVVTGQGTHVWVDLNSDKIQDLNEFFEKKYDDPNGEFIKTFVPTDEYIKAYTNTFNYRLDASAPRKWASNPKRVKQFFSRFSSFSSWTVNKKITDGDLMRRFVPVSNNIEDQNILSIQEAIRSTLFYNRSNPKYGLDLSYLVNDNKQFLVQGFERKQNYELKFNSRVNINSFSSFKMQAGYGLKKNNSDFLANRNYEIQSYKISPEAAYQPKNNLRVTALLGYTNKTNIFSGSEGETVLIYESGLDVRFNKVSKRTINAVVKYLNIKSDFKSTRLNSPLGYEMLEALQPGNNFTWTFNWQERLANGLQLSFNYEGRKAGENKMIHIGRMQISALF</sequence>
<dbReference type="OrthoDB" id="9815802at2"/>
<name>A0A098LKI6_9BACT</name>
<proteinExistence type="predicted"/>
<evidence type="ECO:0000313" key="2">
    <source>
        <dbReference type="Proteomes" id="UP000030185"/>
    </source>
</evidence>
<comment type="caution">
    <text evidence="1">The sequence shown here is derived from an EMBL/GenBank/DDBJ whole genome shotgun (WGS) entry which is preliminary data.</text>
</comment>
<dbReference type="Proteomes" id="UP000030185">
    <property type="component" value="Unassembled WGS sequence"/>
</dbReference>
<evidence type="ECO:0000313" key="1">
    <source>
        <dbReference type="EMBL" id="GAL87506.1"/>
    </source>
</evidence>
<accession>A0A098LKI6</accession>
<protein>
    <submittedName>
        <fullName evidence="1">Uncharacterized protein</fullName>
    </submittedName>
</protein>
<keyword evidence="2" id="KW-1185">Reference proteome</keyword>
<organism evidence="1 2">
    <name type="scientific">Sporocytophaga myxococcoides</name>
    <dbReference type="NCBI Taxonomy" id="153721"/>
    <lineage>
        <taxon>Bacteria</taxon>
        <taxon>Pseudomonadati</taxon>
        <taxon>Bacteroidota</taxon>
        <taxon>Cytophagia</taxon>
        <taxon>Cytophagales</taxon>
        <taxon>Cytophagaceae</taxon>
        <taxon>Sporocytophaga</taxon>
    </lineage>
</organism>
<dbReference type="RefSeq" id="WP_045469035.1">
    <property type="nucleotide sequence ID" value="NZ_BBLT01000013.1"/>
</dbReference>
<gene>
    <name evidence="1" type="ORF">MYP_4736</name>
</gene>
<dbReference type="EMBL" id="BBLT01000013">
    <property type="protein sequence ID" value="GAL87506.1"/>
    <property type="molecule type" value="Genomic_DNA"/>
</dbReference>
<reference evidence="1 2" key="1">
    <citation type="submission" date="2014-09" db="EMBL/GenBank/DDBJ databases">
        <title>Sporocytophaga myxococcoides PG-01 genome sequencing.</title>
        <authorList>
            <person name="Liu L."/>
            <person name="Gao P.J."/>
            <person name="Chen G.J."/>
            <person name="Wang L.S."/>
        </authorList>
    </citation>
    <scope>NUCLEOTIDE SEQUENCE [LARGE SCALE GENOMIC DNA]</scope>
    <source>
        <strain evidence="1 2">PG-01</strain>
    </source>
</reference>
<dbReference type="AlphaFoldDB" id="A0A098LKI6"/>
<dbReference type="STRING" id="153721.MYP_4736"/>
<dbReference type="eggNOG" id="COG3536">
    <property type="taxonomic scope" value="Bacteria"/>
</dbReference>